<dbReference type="EMBL" id="DF836294">
    <property type="protein sequence ID" value="GAN01189.1"/>
    <property type="molecule type" value="Genomic_DNA"/>
</dbReference>
<dbReference type="OrthoDB" id="2276935at2759"/>
<feature type="region of interest" description="Disordered" evidence="1">
    <location>
        <begin position="1"/>
        <end position="30"/>
    </location>
</feature>
<keyword evidence="3" id="KW-1185">Reference proteome</keyword>
<protein>
    <submittedName>
        <fullName evidence="2">Uncharacterized protein</fullName>
    </submittedName>
</protein>
<gene>
    <name evidence="2" type="ORF">MAM1_0005c00621</name>
</gene>
<dbReference type="AlphaFoldDB" id="A0A0C9M4H6"/>
<evidence type="ECO:0000256" key="1">
    <source>
        <dbReference type="SAM" id="MobiDB-lite"/>
    </source>
</evidence>
<evidence type="ECO:0000313" key="3">
    <source>
        <dbReference type="Proteomes" id="UP000053815"/>
    </source>
</evidence>
<feature type="region of interest" description="Disordered" evidence="1">
    <location>
        <begin position="288"/>
        <end position="314"/>
    </location>
</feature>
<dbReference type="Proteomes" id="UP000053815">
    <property type="component" value="Unassembled WGS sequence"/>
</dbReference>
<reference evidence="2" key="1">
    <citation type="submission" date="2014-09" db="EMBL/GenBank/DDBJ databases">
        <title>Draft genome sequence of an oleaginous Mucoromycotina fungus Mucor ambiguus NBRC6742.</title>
        <authorList>
            <person name="Takeda I."/>
            <person name="Yamane N."/>
            <person name="Morita T."/>
            <person name="Tamano K."/>
            <person name="Machida M."/>
            <person name="Baker S."/>
            <person name="Koike H."/>
        </authorList>
    </citation>
    <scope>NUCLEOTIDE SEQUENCE</scope>
    <source>
        <strain evidence="2">NBRC 6742</strain>
    </source>
</reference>
<organism evidence="2">
    <name type="scientific">Mucor ambiguus</name>
    <dbReference type="NCBI Taxonomy" id="91626"/>
    <lineage>
        <taxon>Eukaryota</taxon>
        <taxon>Fungi</taxon>
        <taxon>Fungi incertae sedis</taxon>
        <taxon>Mucoromycota</taxon>
        <taxon>Mucoromycotina</taxon>
        <taxon>Mucoromycetes</taxon>
        <taxon>Mucorales</taxon>
        <taxon>Mucorineae</taxon>
        <taxon>Mucoraceae</taxon>
        <taxon>Mucor</taxon>
    </lineage>
</organism>
<feature type="compositionally biased region" description="Basic residues" evidence="1">
    <location>
        <begin position="304"/>
        <end position="314"/>
    </location>
</feature>
<sequence>MTKEQFTSTDFDDNVNHADIESDEQQQKRTSWCIESDDDEQRLRQELIQRATARLRRRMLEQGLQDVMRQVVSLQTQLESLRVDATTTIDTVSIIFDESKTAEGTQKMNRQMDILEKRLESHRMGLVQLQEQQQQHHQHQLQQKSVVDQPSAMLTSEAMDKSESNLTAMSMSRLSSLSLMSSIFGRSSYSSAATSRATSVSGGVDQHDHFKKQFQEQQLLQQDPFESLSTLEDDDNISQIESIGNSDWRFASSSSASAEDHPFYDLAGKRSFGAGSFCGSVYHDNQQDPVTVPAPCTNSADIRSRRRQRRQRHKQQLEQLQHQFEDDASVISDDLSTFSSISGHSMVKNNEIYLHHPLSPTTPPPHCTGSFFDQIQQQPMTNKKDPMQAWLSNHDDGFNDMAWENTLYSQRNVLDEAMSFLDGLSENGSDGGFRQDVYLLLENPDLCCRPLSEIETKMNELRRQDTKQAPPPLTDFMLKDILWLLKPSAWCQLAMKYSSNLIYNLTCSSLQWCRFLSVLAAAVVISILKGPEDIRRSVY</sequence>
<name>A0A0C9M4H6_9FUNG</name>
<proteinExistence type="predicted"/>
<evidence type="ECO:0000313" key="2">
    <source>
        <dbReference type="EMBL" id="GAN01189.1"/>
    </source>
</evidence>
<accession>A0A0C9M4H6</accession>